<dbReference type="Pfam" id="PF01527">
    <property type="entry name" value="HTH_Tnp_1"/>
    <property type="match status" value="1"/>
</dbReference>
<accession>A0A963Z4M3</accession>
<dbReference type="Proteomes" id="UP000721844">
    <property type="component" value="Unassembled WGS sequence"/>
</dbReference>
<evidence type="ECO:0000313" key="2">
    <source>
        <dbReference type="EMBL" id="MCB8882673.1"/>
    </source>
</evidence>
<reference evidence="2 3" key="1">
    <citation type="journal article" date="2021" name="Microorganisms">
        <title>Acidisoma silvae sp. nov. and Acidisomacellulosilytica sp. nov., Two Acidophilic Bacteria Isolated from Decaying Wood, Hydrolyzing Cellulose and Producing Poly-3-hydroxybutyrate.</title>
        <authorList>
            <person name="Mieszkin S."/>
            <person name="Pouder E."/>
            <person name="Uroz S."/>
            <person name="Simon-Colin C."/>
            <person name="Alain K."/>
        </authorList>
    </citation>
    <scope>NUCLEOTIDE SEQUENCE [LARGE SCALE GENOMIC DNA]</scope>
    <source>
        <strain evidence="2 3">HW T5.17</strain>
    </source>
</reference>
<gene>
    <name evidence="2" type="ORF">ACELLULO517_20685</name>
</gene>
<dbReference type="PANTHER" id="PTHR46889">
    <property type="entry name" value="TRANSPOSASE INSF FOR INSERTION SEQUENCE IS3B-RELATED"/>
    <property type="match status" value="1"/>
</dbReference>
<dbReference type="InterPro" id="IPR050900">
    <property type="entry name" value="Transposase_IS3/IS150/IS904"/>
</dbReference>
<comment type="caution">
    <text evidence="2">The sequence shown here is derived from an EMBL/GenBank/DDBJ whole genome shotgun (WGS) entry which is preliminary data.</text>
</comment>
<evidence type="ECO:0000256" key="1">
    <source>
        <dbReference type="SAM" id="Coils"/>
    </source>
</evidence>
<name>A0A963Z4M3_9PROT</name>
<dbReference type="InterPro" id="IPR002514">
    <property type="entry name" value="Transposase_8"/>
</dbReference>
<organism evidence="2 3">
    <name type="scientific">Acidisoma cellulosilyticum</name>
    <dbReference type="NCBI Taxonomy" id="2802395"/>
    <lineage>
        <taxon>Bacteria</taxon>
        <taxon>Pseudomonadati</taxon>
        <taxon>Pseudomonadota</taxon>
        <taxon>Alphaproteobacteria</taxon>
        <taxon>Acetobacterales</taxon>
        <taxon>Acidocellaceae</taxon>
        <taxon>Acidisoma</taxon>
    </lineage>
</organism>
<dbReference type="AlphaFoldDB" id="A0A963Z4M3"/>
<dbReference type="SUPFAM" id="SSF46689">
    <property type="entry name" value="Homeodomain-like"/>
    <property type="match status" value="1"/>
</dbReference>
<dbReference type="GO" id="GO:0003677">
    <property type="term" value="F:DNA binding"/>
    <property type="evidence" value="ECO:0007669"/>
    <property type="project" value="InterPro"/>
</dbReference>
<feature type="coiled-coil region" evidence="1">
    <location>
        <begin position="59"/>
        <end position="86"/>
    </location>
</feature>
<dbReference type="SUPFAM" id="SSF53098">
    <property type="entry name" value="Ribonuclease H-like"/>
    <property type="match status" value="1"/>
</dbReference>
<dbReference type="InterPro" id="IPR036397">
    <property type="entry name" value="RNaseH_sf"/>
</dbReference>
<dbReference type="EMBL" id="JAESVA010000008">
    <property type="protein sequence ID" value="MCB8882673.1"/>
    <property type="molecule type" value="Genomic_DNA"/>
</dbReference>
<evidence type="ECO:0000313" key="3">
    <source>
        <dbReference type="Proteomes" id="UP000721844"/>
    </source>
</evidence>
<dbReference type="PANTHER" id="PTHR46889:SF4">
    <property type="entry name" value="TRANSPOSASE INSO FOR INSERTION SEQUENCE ELEMENT IS911B-RELATED"/>
    <property type="match status" value="1"/>
</dbReference>
<dbReference type="GO" id="GO:0006313">
    <property type="term" value="P:DNA transposition"/>
    <property type="evidence" value="ECO:0007669"/>
    <property type="project" value="InterPro"/>
</dbReference>
<dbReference type="Gene3D" id="3.30.420.10">
    <property type="entry name" value="Ribonuclease H-like superfamily/Ribonuclease H"/>
    <property type="match status" value="1"/>
</dbReference>
<proteinExistence type="predicted"/>
<keyword evidence="1" id="KW-0175">Coiled coil</keyword>
<keyword evidence="3" id="KW-1185">Reference proteome</keyword>
<dbReference type="Gene3D" id="1.10.10.60">
    <property type="entry name" value="Homeodomain-like"/>
    <property type="match status" value="1"/>
</dbReference>
<protein>
    <submittedName>
        <fullName evidence="2">DDE-type integrase/transposase/recombinase</fullName>
    </submittedName>
</protein>
<dbReference type="InterPro" id="IPR009057">
    <property type="entry name" value="Homeodomain-like_sf"/>
</dbReference>
<dbReference type="InterPro" id="IPR012337">
    <property type="entry name" value="RNaseH-like_sf"/>
</dbReference>
<sequence>MAQRFTQEFEGEPVRLVRTSGQTRREIANDLGVGLSTLTRWASRSRDLEIDDPKRRQPCEDAAAELKRLRRENEILRQERDILKRAKVFFAKAGRLHRNLALAAPRRAFAIRRPDPGLICHSDRGSQYCSIDYQSELKKHGALISMSGRGHCYGNAIIETFLASPPRQPDST</sequence>
<dbReference type="GO" id="GO:0004803">
    <property type="term" value="F:transposase activity"/>
    <property type="evidence" value="ECO:0007669"/>
    <property type="project" value="InterPro"/>
</dbReference>